<evidence type="ECO:0000313" key="5">
    <source>
        <dbReference type="Proteomes" id="UP000549250"/>
    </source>
</evidence>
<dbReference type="EMBL" id="JACHXI010000006">
    <property type="protein sequence ID" value="MBB3103351.1"/>
    <property type="molecule type" value="Genomic_DNA"/>
</dbReference>
<organism evidence="4 5">
    <name type="scientific">Azomonas macrocytogenes</name>
    <name type="common">Azotobacter macrocytogenes</name>
    <dbReference type="NCBI Taxonomy" id="69962"/>
    <lineage>
        <taxon>Bacteria</taxon>
        <taxon>Pseudomonadati</taxon>
        <taxon>Pseudomonadota</taxon>
        <taxon>Gammaproteobacteria</taxon>
        <taxon>Pseudomonadales</taxon>
        <taxon>Pseudomonadaceae</taxon>
        <taxon>Azomonas</taxon>
    </lineage>
</organism>
<dbReference type="RefSeq" id="WP_183166283.1">
    <property type="nucleotide sequence ID" value="NZ_JACHXI010000006.1"/>
</dbReference>
<comment type="similarity">
    <text evidence="1">Belongs to the NAD(P)-dependent epimerase/dehydratase family. SDR39U1 subfamily.</text>
</comment>
<reference evidence="4 5" key="1">
    <citation type="submission" date="2020-08" db="EMBL/GenBank/DDBJ databases">
        <title>Genomic Encyclopedia of Type Strains, Phase III (KMG-III): the genomes of soil and plant-associated and newly described type strains.</title>
        <authorList>
            <person name="Whitman W."/>
        </authorList>
    </citation>
    <scope>NUCLEOTIDE SEQUENCE [LARGE SCALE GENOMIC DNA]</scope>
    <source>
        <strain evidence="4 5">CECT 4462</strain>
    </source>
</reference>
<dbReference type="InterPro" id="IPR013549">
    <property type="entry name" value="DUF1731"/>
</dbReference>
<accession>A0A839T1D0</accession>
<dbReference type="Proteomes" id="UP000549250">
    <property type="component" value="Unassembled WGS sequence"/>
</dbReference>
<dbReference type="SUPFAM" id="SSF51735">
    <property type="entry name" value="NAD(P)-binding Rossmann-fold domains"/>
    <property type="match status" value="1"/>
</dbReference>
<evidence type="ECO:0008006" key="6">
    <source>
        <dbReference type="Google" id="ProtNLM"/>
    </source>
</evidence>
<dbReference type="NCBIfam" id="TIGR01777">
    <property type="entry name" value="yfcH"/>
    <property type="match status" value="1"/>
</dbReference>
<keyword evidence="5" id="KW-1185">Reference proteome</keyword>
<name>A0A839T1D0_AZOMA</name>
<dbReference type="InterPro" id="IPR010099">
    <property type="entry name" value="SDR39U1"/>
</dbReference>
<comment type="caution">
    <text evidence="4">The sequence shown here is derived from an EMBL/GenBank/DDBJ whole genome shotgun (WGS) entry which is preliminary data.</text>
</comment>
<gene>
    <name evidence="4" type="ORF">FHR87_001746</name>
</gene>
<dbReference type="InterPro" id="IPR001509">
    <property type="entry name" value="Epimerase_deHydtase"/>
</dbReference>
<dbReference type="Pfam" id="PF08338">
    <property type="entry name" value="DUF1731"/>
    <property type="match status" value="1"/>
</dbReference>
<dbReference type="PANTHER" id="PTHR11092">
    <property type="entry name" value="SUGAR NUCLEOTIDE EPIMERASE RELATED"/>
    <property type="match status" value="1"/>
</dbReference>
<evidence type="ECO:0000313" key="4">
    <source>
        <dbReference type="EMBL" id="MBB3103351.1"/>
    </source>
</evidence>
<dbReference type="Gene3D" id="3.40.50.720">
    <property type="entry name" value="NAD(P)-binding Rossmann-like Domain"/>
    <property type="match status" value="1"/>
</dbReference>
<dbReference type="AlphaFoldDB" id="A0A839T1D0"/>
<dbReference type="Pfam" id="PF01370">
    <property type="entry name" value="Epimerase"/>
    <property type="match status" value="1"/>
</dbReference>
<evidence type="ECO:0000256" key="1">
    <source>
        <dbReference type="ARBA" id="ARBA00009353"/>
    </source>
</evidence>
<protein>
    <recommendedName>
        <fullName evidence="6">TIGR01777 family protein</fullName>
    </recommendedName>
</protein>
<dbReference type="CDD" id="cd05242">
    <property type="entry name" value="SDR_a8"/>
    <property type="match status" value="1"/>
</dbReference>
<dbReference type="InterPro" id="IPR036291">
    <property type="entry name" value="NAD(P)-bd_dom_sf"/>
</dbReference>
<feature type="domain" description="DUF1731" evidence="3">
    <location>
        <begin position="249"/>
        <end position="294"/>
    </location>
</feature>
<evidence type="ECO:0000259" key="2">
    <source>
        <dbReference type="Pfam" id="PF01370"/>
    </source>
</evidence>
<sequence>MHILLTGGTGLIGKALCRYWTTQGHQLAVLSRTPQRVKELCGPQVQGIARLEEWTGESLDAVVNLAGAPIAERPWTQKRRTLLWDSRVTLTERLVEWLASREQKPAVLISGSAIGFYGDGGERELQEDAQSGNDFGSQLCAAWEAAARHAEPLGIRVALVRTGLVLAPGGGFLQKLLPAYRLGLGGRIGSGQQWMSWVHLDDQVALIDFLLNHPAASGPYNACAPQPVRNAEFSQALGQALHRPTILAVPAPLLKLTLGELSTLLLGGQKALPAHLQEAGFTFRYPELPAALASVLGENRH</sequence>
<dbReference type="PANTHER" id="PTHR11092:SF0">
    <property type="entry name" value="EPIMERASE FAMILY PROTEIN SDR39U1"/>
    <property type="match status" value="1"/>
</dbReference>
<proteinExistence type="inferred from homology"/>
<evidence type="ECO:0000259" key="3">
    <source>
        <dbReference type="Pfam" id="PF08338"/>
    </source>
</evidence>
<feature type="domain" description="NAD-dependent epimerase/dehydratase" evidence="2">
    <location>
        <begin position="3"/>
        <end position="221"/>
    </location>
</feature>